<protein>
    <recommendedName>
        <fullName evidence="4">TonB C-terminal domain-containing protein</fullName>
    </recommendedName>
</protein>
<accession>A0ABV2PWW0</accession>
<evidence type="ECO:0008006" key="4">
    <source>
        <dbReference type="Google" id="ProtNLM"/>
    </source>
</evidence>
<dbReference type="EMBL" id="JBEPSD010000001">
    <property type="protein sequence ID" value="MET4569531.1"/>
    <property type="molecule type" value="Genomic_DNA"/>
</dbReference>
<evidence type="ECO:0000256" key="1">
    <source>
        <dbReference type="SAM" id="SignalP"/>
    </source>
</evidence>
<sequence>MAMTRLKCAWGGLLLTLVGCATTPPLPPPSPSATGEASWRAVAPPGTARYQLALGEVSSGGTPFQRVTPVYPPNLLASCPPPQEVPALLVVDGKGMVSEVRVAGEGQADGSRRAFIAAVRTAAAQWQFNPLQINRWAADADGNSHVVDSETKPFSLAYVFRFACHAGQSTVSAAAATP</sequence>
<reference evidence="2 3" key="1">
    <citation type="submission" date="2024-06" db="EMBL/GenBank/DDBJ databases">
        <title>Sorghum-associated microbial communities from plants grown in Nebraska, USA.</title>
        <authorList>
            <person name="Schachtman D."/>
        </authorList>
    </citation>
    <scope>NUCLEOTIDE SEQUENCE [LARGE SCALE GENOMIC DNA]</scope>
    <source>
        <strain evidence="2 3">1757</strain>
    </source>
</reference>
<dbReference type="RefSeq" id="WP_354549110.1">
    <property type="nucleotide sequence ID" value="NZ_JBEPSD010000001.1"/>
</dbReference>
<evidence type="ECO:0000313" key="3">
    <source>
        <dbReference type="Proteomes" id="UP001549251"/>
    </source>
</evidence>
<feature type="signal peptide" evidence="1">
    <location>
        <begin position="1"/>
        <end position="21"/>
    </location>
</feature>
<keyword evidence="3" id="KW-1185">Reference proteome</keyword>
<feature type="chain" id="PRO_5045139215" description="TonB C-terminal domain-containing protein" evidence="1">
    <location>
        <begin position="22"/>
        <end position="178"/>
    </location>
</feature>
<name>A0ABV2PWW0_9GAMM</name>
<keyword evidence="1" id="KW-0732">Signal</keyword>
<dbReference type="PROSITE" id="PS51257">
    <property type="entry name" value="PROKAR_LIPOPROTEIN"/>
    <property type="match status" value="1"/>
</dbReference>
<comment type="caution">
    <text evidence="2">The sequence shown here is derived from an EMBL/GenBank/DDBJ whole genome shotgun (WGS) entry which is preliminary data.</text>
</comment>
<proteinExistence type="predicted"/>
<dbReference type="Proteomes" id="UP001549251">
    <property type="component" value="Unassembled WGS sequence"/>
</dbReference>
<gene>
    <name evidence="2" type="ORF">ABIE04_001858</name>
</gene>
<organism evidence="2 3">
    <name type="scientific">Rhodanobacter soli</name>
    <dbReference type="NCBI Taxonomy" id="590609"/>
    <lineage>
        <taxon>Bacteria</taxon>
        <taxon>Pseudomonadati</taxon>
        <taxon>Pseudomonadota</taxon>
        <taxon>Gammaproteobacteria</taxon>
        <taxon>Lysobacterales</taxon>
        <taxon>Rhodanobacteraceae</taxon>
        <taxon>Rhodanobacter</taxon>
    </lineage>
</organism>
<evidence type="ECO:0000313" key="2">
    <source>
        <dbReference type="EMBL" id="MET4569531.1"/>
    </source>
</evidence>